<comment type="function">
    <text evidence="3">Involved in regulation of actin and microtubule organization. Part of a WAVE complex that activates the Arp2/3 complex.</text>
</comment>
<proteinExistence type="inferred from homology"/>
<evidence type="ECO:0000313" key="6">
    <source>
        <dbReference type="Proteomes" id="UP000663760"/>
    </source>
</evidence>
<dbReference type="OrthoDB" id="1927036at2759"/>
<gene>
    <name evidence="5" type="ORF">SI8410_15019297</name>
</gene>
<evidence type="ECO:0000256" key="4">
    <source>
        <dbReference type="SAM" id="MobiDB-lite"/>
    </source>
</evidence>
<dbReference type="Proteomes" id="UP000663760">
    <property type="component" value="Chromosome 15"/>
</dbReference>
<evidence type="ECO:0000256" key="1">
    <source>
        <dbReference type="ARBA" id="ARBA00010020"/>
    </source>
</evidence>
<name>A0A7I8LF23_SPIIN</name>
<evidence type="ECO:0000256" key="3">
    <source>
        <dbReference type="ARBA" id="ARBA00025223"/>
    </source>
</evidence>
<dbReference type="PANTHER" id="PTHR10460:SF10">
    <property type="entry name" value="PROTEIN ABIL3"/>
    <property type="match status" value="1"/>
</dbReference>
<evidence type="ECO:0000256" key="2">
    <source>
        <dbReference type="ARBA" id="ARBA00011513"/>
    </source>
</evidence>
<dbReference type="EMBL" id="LR746278">
    <property type="protein sequence ID" value="CAA7408619.1"/>
    <property type="molecule type" value="Genomic_DNA"/>
</dbReference>
<evidence type="ECO:0000313" key="5">
    <source>
        <dbReference type="EMBL" id="CAA7408619.1"/>
    </source>
</evidence>
<dbReference type="PANTHER" id="PTHR10460">
    <property type="entry name" value="ABL INTERACTOR FAMILY MEMBER"/>
    <property type="match status" value="1"/>
</dbReference>
<reference evidence="5" key="1">
    <citation type="submission" date="2020-02" db="EMBL/GenBank/DDBJ databases">
        <authorList>
            <person name="Scholz U."/>
            <person name="Mascher M."/>
            <person name="Fiebig A."/>
        </authorList>
    </citation>
    <scope>NUCLEOTIDE SEQUENCE</scope>
</reference>
<dbReference type="AlphaFoldDB" id="A0A7I8LF23"/>
<organism evidence="5 6">
    <name type="scientific">Spirodela intermedia</name>
    <name type="common">Intermediate duckweed</name>
    <dbReference type="NCBI Taxonomy" id="51605"/>
    <lineage>
        <taxon>Eukaryota</taxon>
        <taxon>Viridiplantae</taxon>
        <taxon>Streptophyta</taxon>
        <taxon>Embryophyta</taxon>
        <taxon>Tracheophyta</taxon>
        <taxon>Spermatophyta</taxon>
        <taxon>Magnoliopsida</taxon>
        <taxon>Liliopsida</taxon>
        <taxon>Araceae</taxon>
        <taxon>Lemnoideae</taxon>
        <taxon>Spirodela</taxon>
    </lineage>
</organism>
<feature type="compositionally biased region" description="Low complexity" evidence="4">
    <location>
        <begin position="1"/>
        <end position="14"/>
    </location>
</feature>
<keyword evidence="6" id="KW-1185">Reference proteome</keyword>
<feature type="region of interest" description="Disordered" evidence="4">
    <location>
        <begin position="1"/>
        <end position="23"/>
    </location>
</feature>
<dbReference type="Gene3D" id="6.10.140.1620">
    <property type="match status" value="1"/>
</dbReference>
<comment type="subunit">
    <text evidence="2">Binds SCAR.</text>
</comment>
<feature type="compositionally biased region" description="Basic and acidic residues" evidence="4">
    <location>
        <begin position="235"/>
        <end position="255"/>
    </location>
</feature>
<protein>
    <submittedName>
        <fullName evidence="5">Uncharacterized protein</fullName>
    </submittedName>
</protein>
<feature type="compositionally biased region" description="Polar residues" evidence="4">
    <location>
        <begin position="188"/>
        <end position="220"/>
    </location>
</feature>
<comment type="similarity">
    <text evidence="1">Belongs to the ABI family.</text>
</comment>
<feature type="region of interest" description="Disordered" evidence="4">
    <location>
        <begin position="149"/>
        <end position="223"/>
    </location>
</feature>
<sequence length="287" mass="31846">METPSSPSSASSAASEDESSTFDELSMEESLLFSDSLKDLRNLRSQLYSAAEYFELSYTNDDQKQTVVDTLKDYTVKAIVNTVDHLGSVSCKVNGLLGEKVDEVSGAELRVTCIEQRLRTCQGLIDQEGLSQQSLVITTPKYHKRYILPVGESMPGSGRHASSVSSQEIPKGRSPSPSPQLGRPPFSENRSGSPIPASNPNLLARSGSLSRRQSAPNPSGTGLWVRTMNLRFSMDPRKSASVRQHDDRDNQKDSEQNSSKTKRLFKALLSRRKSRRDDMLYAYLDEY</sequence>
<feature type="region of interest" description="Disordered" evidence="4">
    <location>
        <begin position="235"/>
        <end position="263"/>
    </location>
</feature>
<accession>A0A7I8LF23</accession>
<dbReference type="InterPro" id="IPR028457">
    <property type="entry name" value="ABI"/>
</dbReference>